<dbReference type="EMBL" id="EQ973902">
    <property type="protein sequence ID" value="EEF39464.1"/>
    <property type="molecule type" value="Genomic_DNA"/>
</dbReference>
<evidence type="ECO:0000313" key="1">
    <source>
        <dbReference type="EMBL" id="EEF39464.1"/>
    </source>
</evidence>
<keyword evidence="2" id="KW-1185">Reference proteome</keyword>
<proteinExistence type="predicted"/>
<organism evidence="1 2">
    <name type="scientific">Ricinus communis</name>
    <name type="common">Castor bean</name>
    <dbReference type="NCBI Taxonomy" id="3988"/>
    <lineage>
        <taxon>Eukaryota</taxon>
        <taxon>Viridiplantae</taxon>
        <taxon>Streptophyta</taxon>
        <taxon>Embryophyta</taxon>
        <taxon>Tracheophyta</taxon>
        <taxon>Spermatophyta</taxon>
        <taxon>Magnoliopsida</taxon>
        <taxon>eudicotyledons</taxon>
        <taxon>Gunneridae</taxon>
        <taxon>Pentapetalae</taxon>
        <taxon>rosids</taxon>
        <taxon>fabids</taxon>
        <taxon>Malpighiales</taxon>
        <taxon>Euphorbiaceae</taxon>
        <taxon>Acalyphoideae</taxon>
        <taxon>Acalypheae</taxon>
        <taxon>Ricinus</taxon>
    </lineage>
</organism>
<reference evidence="2" key="1">
    <citation type="journal article" date="2010" name="Nat. Biotechnol.">
        <title>Draft genome sequence of the oilseed species Ricinus communis.</title>
        <authorList>
            <person name="Chan A.P."/>
            <person name="Crabtree J."/>
            <person name="Zhao Q."/>
            <person name="Lorenzi H."/>
            <person name="Orvis J."/>
            <person name="Puiu D."/>
            <person name="Melake-Berhan A."/>
            <person name="Jones K.M."/>
            <person name="Redman J."/>
            <person name="Chen G."/>
            <person name="Cahoon E.B."/>
            <person name="Gedil M."/>
            <person name="Stanke M."/>
            <person name="Haas B.J."/>
            <person name="Wortman J.R."/>
            <person name="Fraser-Liggett C.M."/>
            <person name="Ravel J."/>
            <person name="Rabinowicz P.D."/>
        </authorList>
    </citation>
    <scope>NUCLEOTIDE SEQUENCE [LARGE SCALE GENOMIC DNA]</scope>
    <source>
        <strain evidence="2">cv. Hale</strain>
    </source>
</reference>
<dbReference type="InParanoid" id="B9SAA2"/>
<protein>
    <submittedName>
        <fullName evidence="1">Uncharacterized protein</fullName>
    </submittedName>
</protein>
<sequence>MNKTLTFKIGNPSRVQIAVQSHTTFDGTLCLECTFRHVEEKGILLSLDRAYT</sequence>
<dbReference type="Proteomes" id="UP000008311">
    <property type="component" value="Unassembled WGS sequence"/>
</dbReference>
<evidence type="ECO:0000313" key="2">
    <source>
        <dbReference type="Proteomes" id="UP000008311"/>
    </source>
</evidence>
<gene>
    <name evidence="1" type="ORF">RCOM_1698370</name>
</gene>
<name>B9SAA2_RICCO</name>
<accession>B9SAA2</accession>
<dbReference type="AlphaFoldDB" id="B9SAA2"/>